<dbReference type="EC" id="2.4.2.19" evidence="5 12"/>
<keyword evidence="7 12" id="KW-0662">Pyridine nucleotide biosynthesis</keyword>
<dbReference type="CDD" id="cd01572">
    <property type="entry name" value="QPRTase"/>
    <property type="match status" value="1"/>
</dbReference>
<evidence type="ECO:0000256" key="11">
    <source>
        <dbReference type="ARBA" id="ARBA00047445"/>
    </source>
</evidence>
<evidence type="ECO:0000256" key="4">
    <source>
        <dbReference type="ARBA" id="ARBA00011218"/>
    </source>
</evidence>
<dbReference type="PANTHER" id="PTHR32179:SF3">
    <property type="entry name" value="NICOTINATE-NUCLEOTIDE PYROPHOSPHORYLASE [CARBOXYLATING]"/>
    <property type="match status" value="1"/>
</dbReference>
<dbReference type="Gene3D" id="3.90.1170.20">
    <property type="entry name" value="Quinolinate phosphoribosyl transferase, N-terminal domain"/>
    <property type="match status" value="1"/>
</dbReference>
<sequence>MASEYSNLLASNGKWKQQITDFLTEDVPSFDFGGFVVGDKQESASLYIKQSGLICGVPFAQEVFNQCNLQVDWKLKEGQVISEEELDKAGGKLVVALVYGTAKNILLAERTALNLLARSSGIATQSYITKKLANDSGYTGLIAGTRKTTPGLRQLEKYSMLVGGVDTHRYDLSSMVMLKDNHITSTGSITKAVAKARSVCGFAMKIEVEVDNENDAIEAIEAGADVIMLDNFTGDELIKVAKSLKNHFKNSNKSFLLECSGGLTLQNLSSYLSNDIDIYSTSSIHQGTGIIDFSLKINKQGSN</sequence>
<evidence type="ECO:0000259" key="14">
    <source>
        <dbReference type="Pfam" id="PF02749"/>
    </source>
</evidence>
<evidence type="ECO:0000256" key="7">
    <source>
        <dbReference type="ARBA" id="ARBA00022642"/>
    </source>
</evidence>
<evidence type="ECO:0000259" key="13">
    <source>
        <dbReference type="Pfam" id="PF01729"/>
    </source>
</evidence>
<reference evidence="15" key="1">
    <citation type="submission" date="2022-12" db="EMBL/GenBank/DDBJ databases">
        <authorList>
            <person name="Brejova B."/>
        </authorList>
    </citation>
    <scope>NUCLEOTIDE SEQUENCE</scope>
</reference>
<dbReference type="SUPFAM" id="SSF54675">
    <property type="entry name" value="Nicotinate/Quinolinate PRTase N-terminal domain-like"/>
    <property type="match status" value="1"/>
</dbReference>
<evidence type="ECO:0000256" key="8">
    <source>
        <dbReference type="ARBA" id="ARBA00022676"/>
    </source>
</evidence>
<evidence type="ECO:0000256" key="12">
    <source>
        <dbReference type="PIRNR" id="PIRNR006250"/>
    </source>
</evidence>
<name>A0A9W4XFA5_9ASCO</name>
<dbReference type="Proteomes" id="UP001152885">
    <property type="component" value="Unassembled WGS sequence"/>
</dbReference>
<dbReference type="NCBIfam" id="TIGR00078">
    <property type="entry name" value="nadC"/>
    <property type="match status" value="1"/>
</dbReference>
<organism evidence="15 16">
    <name type="scientific">Candida verbasci</name>
    <dbReference type="NCBI Taxonomy" id="1227364"/>
    <lineage>
        <taxon>Eukaryota</taxon>
        <taxon>Fungi</taxon>
        <taxon>Dikarya</taxon>
        <taxon>Ascomycota</taxon>
        <taxon>Saccharomycotina</taxon>
        <taxon>Pichiomycetes</taxon>
        <taxon>Debaryomycetaceae</taxon>
        <taxon>Candida/Lodderomyces clade</taxon>
        <taxon>Candida</taxon>
    </lineage>
</organism>
<evidence type="ECO:0000313" key="16">
    <source>
        <dbReference type="Proteomes" id="UP001152885"/>
    </source>
</evidence>
<comment type="subunit">
    <text evidence="4 12">Hexamer formed by 3 homodimers.</text>
</comment>
<dbReference type="FunFam" id="3.20.20.70:FF:000090">
    <property type="entry name" value="Nicotinate-nucleotide pyrophosphorylase [carboxylating]"/>
    <property type="match status" value="1"/>
</dbReference>
<dbReference type="GO" id="GO:0009435">
    <property type="term" value="P:NAD+ biosynthetic process"/>
    <property type="evidence" value="ECO:0007669"/>
    <property type="project" value="InterPro"/>
</dbReference>
<dbReference type="InterPro" id="IPR002638">
    <property type="entry name" value="Quinolinate_PRibosylTrfase_C"/>
</dbReference>
<gene>
    <name evidence="15" type="ORF">CANVERA_P1047</name>
</gene>
<evidence type="ECO:0000256" key="2">
    <source>
        <dbReference type="ARBA" id="ARBA00004893"/>
    </source>
</evidence>
<proteinExistence type="inferred from homology"/>
<evidence type="ECO:0000256" key="5">
    <source>
        <dbReference type="ARBA" id="ARBA00011944"/>
    </source>
</evidence>
<evidence type="ECO:0000256" key="6">
    <source>
        <dbReference type="ARBA" id="ARBA00020990"/>
    </source>
</evidence>
<feature type="domain" description="Quinolinate phosphoribosyl transferase N-terminal" evidence="14">
    <location>
        <begin position="37"/>
        <end position="120"/>
    </location>
</feature>
<dbReference type="InterPro" id="IPR013785">
    <property type="entry name" value="Aldolase_TIM"/>
</dbReference>
<dbReference type="PIRSF" id="PIRSF006250">
    <property type="entry name" value="NadC_ModD"/>
    <property type="match status" value="1"/>
</dbReference>
<dbReference type="Pfam" id="PF01729">
    <property type="entry name" value="QRPTase_C"/>
    <property type="match status" value="1"/>
</dbReference>
<dbReference type="InterPro" id="IPR037128">
    <property type="entry name" value="Quinolinate_PRibosylTase_N_sf"/>
</dbReference>
<dbReference type="EMBL" id="CANTUO010000001">
    <property type="protein sequence ID" value="CAI5756529.1"/>
    <property type="molecule type" value="Genomic_DNA"/>
</dbReference>
<dbReference type="Gene3D" id="3.20.20.70">
    <property type="entry name" value="Aldolase class I"/>
    <property type="match status" value="1"/>
</dbReference>
<keyword evidence="9 12" id="KW-0808">Transferase</keyword>
<comment type="pathway">
    <text evidence="2 12">Cofactor biosynthesis; NAD(+) biosynthesis; nicotinate D-ribonucleotide from quinolinate: step 1/1.</text>
</comment>
<dbReference type="InterPro" id="IPR022412">
    <property type="entry name" value="Quinolinate_PRibosylTrfase_N"/>
</dbReference>
<comment type="catalytic activity">
    <reaction evidence="11 12">
        <text>nicotinate beta-D-ribonucleotide + CO2 + diphosphate = quinolinate + 5-phospho-alpha-D-ribose 1-diphosphate + 2 H(+)</text>
        <dbReference type="Rhea" id="RHEA:12733"/>
        <dbReference type="ChEBI" id="CHEBI:15378"/>
        <dbReference type="ChEBI" id="CHEBI:16526"/>
        <dbReference type="ChEBI" id="CHEBI:29959"/>
        <dbReference type="ChEBI" id="CHEBI:33019"/>
        <dbReference type="ChEBI" id="CHEBI:57502"/>
        <dbReference type="ChEBI" id="CHEBI:58017"/>
        <dbReference type="EC" id="2.4.2.19"/>
    </reaction>
</comment>
<evidence type="ECO:0000256" key="3">
    <source>
        <dbReference type="ARBA" id="ARBA00009400"/>
    </source>
</evidence>
<dbReference type="PANTHER" id="PTHR32179">
    <property type="entry name" value="NICOTINATE-NUCLEOTIDE PYROPHOSPHORYLASE [CARBOXYLATING]"/>
    <property type="match status" value="1"/>
</dbReference>
<dbReference type="SUPFAM" id="SSF51690">
    <property type="entry name" value="Nicotinate/Quinolinate PRTase C-terminal domain-like"/>
    <property type="match status" value="1"/>
</dbReference>
<dbReference type="InterPro" id="IPR036068">
    <property type="entry name" value="Nicotinate_pribotase-like_C"/>
</dbReference>
<dbReference type="AlphaFoldDB" id="A0A9W4XFA5"/>
<feature type="domain" description="Quinolinate phosphoribosyl transferase C-terminal" evidence="13">
    <location>
        <begin position="122"/>
        <end position="296"/>
    </location>
</feature>
<dbReference type="Pfam" id="PF02749">
    <property type="entry name" value="QRPTase_N"/>
    <property type="match status" value="1"/>
</dbReference>
<evidence type="ECO:0000256" key="10">
    <source>
        <dbReference type="ARBA" id="ARBA00033102"/>
    </source>
</evidence>
<dbReference type="InterPro" id="IPR004393">
    <property type="entry name" value="NadC"/>
</dbReference>
<dbReference type="GO" id="GO:0034213">
    <property type="term" value="P:quinolinate catabolic process"/>
    <property type="evidence" value="ECO:0007669"/>
    <property type="project" value="TreeGrafter"/>
</dbReference>
<keyword evidence="8 12" id="KW-0328">Glycosyltransferase</keyword>
<evidence type="ECO:0000256" key="9">
    <source>
        <dbReference type="ARBA" id="ARBA00022679"/>
    </source>
</evidence>
<comment type="function">
    <text evidence="1 12">Involved in the catabolism of quinolinic acid (QA).</text>
</comment>
<comment type="similarity">
    <text evidence="3 12">Belongs to the NadC/ModD family.</text>
</comment>
<comment type="caution">
    <text evidence="15">The sequence shown here is derived from an EMBL/GenBank/DDBJ whole genome shotgun (WGS) entry which is preliminary data.</text>
</comment>
<evidence type="ECO:0000256" key="1">
    <source>
        <dbReference type="ARBA" id="ARBA00003237"/>
    </source>
</evidence>
<dbReference type="InterPro" id="IPR027277">
    <property type="entry name" value="NadC/ModD"/>
</dbReference>
<accession>A0A9W4XFA5</accession>
<dbReference type="OrthoDB" id="10067394at2759"/>
<evidence type="ECO:0000313" key="15">
    <source>
        <dbReference type="EMBL" id="CAI5756529.1"/>
    </source>
</evidence>
<dbReference type="GO" id="GO:0005737">
    <property type="term" value="C:cytoplasm"/>
    <property type="evidence" value="ECO:0007669"/>
    <property type="project" value="TreeGrafter"/>
</dbReference>
<protein>
    <recommendedName>
        <fullName evidence="6 12">Nicotinate-nucleotide pyrophosphorylase [carboxylating]</fullName>
        <ecNumber evidence="5 12">2.4.2.19</ecNumber>
    </recommendedName>
    <alternativeName>
        <fullName evidence="10 12">Quinolinate phosphoribosyltransferase [decarboxylating]</fullName>
    </alternativeName>
</protein>
<dbReference type="GO" id="GO:0004514">
    <property type="term" value="F:nicotinate-nucleotide diphosphorylase (carboxylating) activity"/>
    <property type="evidence" value="ECO:0007669"/>
    <property type="project" value="UniProtKB-EC"/>
</dbReference>
<keyword evidence="16" id="KW-1185">Reference proteome</keyword>